<sequence>IFARHKLKTCVHVVLYRAVPVEVVDTLRSLSRDDQNVWIHDTRDGVSCRDFHIRPTSRGLGAVDHGTSSAVGLDTIIRITAELNGHLSSAEGSDEIRNDFISLDICK</sequence>
<gene>
    <name evidence="1" type="ORF">JG687_00012541</name>
</gene>
<comment type="caution">
    <text evidence="1">The sequence shown here is derived from an EMBL/GenBank/DDBJ whole genome shotgun (WGS) entry which is preliminary data.</text>
</comment>
<accession>A0A8T1U1J2</accession>
<name>A0A8T1U1J2_9STRA</name>
<reference evidence="1" key="1">
    <citation type="submission" date="2021-01" db="EMBL/GenBank/DDBJ databases">
        <title>Phytophthora aleatoria, a newly-described species from Pinus radiata is distinct from Phytophthora cactorum isolates based on comparative genomics.</title>
        <authorList>
            <person name="Mcdougal R."/>
            <person name="Panda P."/>
            <person name="Williams N."/>
            <person name="Studholme D.J."/>
        </authorList>
    </citation>
    <scope>NUCLEOTIDE SEQUENCE</scope>
    <source>
        <strain evidence="1">NZFS 3830</strain>
    </source>
</reference>
<protein>
    <submittedName>
        <fullName evidence="1">Uncharacterized protein</fullName>
    </submittedName>
</protein>
<organism evidence="1 2">
    <name type="scientific">Phytophthora cactorum</name>
    <dbReference type="NCBI Taxonomy" id="29920"/>
    <lineage>
        <taxon>Eukaryota</taxon>
        <taxon>Sar</taxon>
        <taxon>Stramenopiles</taxon>
        <taxon>Oomycota</taxon>
        <taxon>Peronosporomycetes</taxon>
        <taxon>Peronosporales</taxon>
        <taxon>Peronosporaceae</taxon>
        <taxon>Phytophthora</taxon>
    </lineage>
</organism>
<proteinExistence type="predicted"/>
<dbReference type="AlphaFoldDB" id="A0A8T1U1J2"/>
<evidence type="ECO:0000313" key="2">
    <source>
        <dbReference type="Proteomes" id="UP000688947"/>
    </source>
</evidence>
<dbReference type="EMBL" id="JAENGZ010000850">
    <property type="protein sequence ID" value="KAG6953172.1"/>
    <property type="molecule type" value="Genomic_DNA"/>
</dbReference>
<evidence type="ECO:0000313" key="1">
    <source>
        <dbReference type="EMBL" id="KAG6953172.1"/>
    </source>
</evidence>
<feature type="non-terminal residue" evidence="1">
    <location>
        <position position="1"/>
    </location>
</feature>
<dbReference type="OrthoDB" id="127841at2759"/>
<dbReference type="Proteomes" id="UP000688947">
    <property type="component" value="Unassembled WGS sequence"/>
</dbReference>